<evidence type="ECO:0000256" key="1">
    <source>
        <dbReference type="SAM" id="Phobius"/>
    </source>
</evidence>
<protein>
    <submittedName>
        <fullName evidence="2">Sortase</fullName>
    </submittedName>
</protein>
<accession>A0A363NQH6</accession>
<proteinExistence type="predicted"/>
<comment type="caution">
    <text evidence="2">The sequence shown here is derived from an EMBL/GenBank/DDBJ whole genome shotgun (WGS) entry which is preliminary data.</text>
</comment>
<evidence type="ECO:0000313" key="3">
    <source>
        <dbReference type="Proteomes" id="UP000250831"/>
    </source>
</evidence>
<dbReference type="AlphaFoldDB" id="A0A363NQH6"/>
<dbReference type="Proteomes" id="UP000250831">
    <property type="component" value="Unassembled WGS sequence"/>
</dbReference>
<name>A0A363NQH6_9SPHI</name>
<organism evidence="2 3">
    <name type="scientific">Sphingobacterium athyrii</name>
    <dbReference type="NCBI Taxonomy" id="2152717"/>
    <lineage>
        <taxon>Bacteria</taxon>
        <taxon>Pseudomonadati</taxon>
        <taxon>Bacteroidota</taxon>
        <taxon>Sphingobacteriia</taxon>
        <taxon>Sphingobacteriales</taxon>
        <taxon>Sphingobacteriaceae</taxon>
        <taxon>Sphingobacterium</taxon>
    </lineage>
</organism>
<reference evidence="2 3" key="1">
    <citation type="submission" date="2018-04" db="EMBL/GenBank/DDBJ databases">
        <title>Sphingobacterium sp. M46 Genome.</title>
        <authorList>
            <person name="Cheng J."/>
            <person name="Li Y."/>
        </authorList>
    </citation>
    <scope>NUCLEOTIDE SEQUENCE [LARGE SCALE GENOMIC DNA]</scope>
    <source>
        <strain evidence="2 3">M46</strain>
    </source>
</reference>
<dbReference type="RefSeq" id="WP_108635385.1">
    <property type="nucleotide sequence ID" value="NZ_DAMCKI010000127.1"/>
</dbReference>
<keyword evidence="3" id="KW-1185">Reference proteome</keyword>
<dbReference type="Pfam" id="PF19885">
    <property type="entry name" value="DUF6358"/>
    <property type="match status" value="1"/>
</dbReference>
<dbReference type="EMBL" id="QCXX01000005">
    <property type="protein sequence ID" value="PUV23056.1"/>
    <property type="molecule type" value="Genomic_DNA"/>
</dbReference>
<dbReference type="InterPro" id="IPR045938">
    <property type="entry name" value="DUF6358"/>
</dbReference>
<dbReference type="OrthoDB" id="713993at2"/>
<gene>
    <name evidence="2" type="ORF">DCO56_19270</name>
</gene>
<keyword evidence="1" id="KW-0812">Transmembrane</keyword>
<keyword evidence="1" id="KW-0472">Membrane</keyword>
<sequence length="80" mass="9088">MTKYFILNIVLNLAIVFLAYCGFEGYKAGNMLVTGLSIAFLVVLIYLKVVLSKRIKVVIQEKDREKKQQYAAKQTKGKSK</sequence>
<evidence type="ECO:0000313" key="2">
    <source>
        <dbReference type="EMBL" id="PUV23056.1"/>
    </source>
</evidence>
<keyword evidence="1" id="KW-1133">Transmembrane helix</keyword>
<feature type="transmembrane region" description="Helical" evidence="1">
    <location>
        <begin position="5"/>
        <end position="26"/>
    </location>
</feature>
<feature type="transmembrane region" description="Helical" evidence="1">
    <location>
        <begin position="32"/>
        <end position="51"/>
    </location>
</feature>